<evidence type="ECO:0000256" key="1">
    <source>
        <dbReference type="ARBA" id="ARBA00004239"/>
    </source>
</evidence>
<dbReference type="FunFam" id="2.40.10.10:FF:000036">
    <property type="entry name" value="Trypsin beta"/>
    <property type="match status" value="1"/>
</dbReference>
<comment type="caution">
    <text evidence="9">The sequence shown here is derived from an EMBL/GenBank/DDBJ whole genome shotgun (WGS) entry which is preliminary data.</text>
</comment>
<evidence type="ECO:0000256" key="2">
    <source>
        <dbReference type="ARBA" id="ARBA00007664"/>
    </source>
</evidence>
<proteinExistence type="inferred from homology"/>
<comment type="similarity">
    <text evidence="2">Belongs to the peptidase S1 family.</text>
</comment>
<dbReference type="InterPro" id="IPR001314">
    <property type="entry name" value="Peptidase_S1A"/>
</dbReference>
<evidence type="ECO:0000256" key="5">
    <source>
        <dbReference type="ARBA" id="ARBA00022825"/>
    </source>
</evidence>
<keyword evidence="4" id="KW-0378">Hydrolase</keyword>
<dbReference type="GO" id="GO:0005576">
    <property type="term" value="C:extracellular region"/>
    <property type="evidence" value="ECO:0007669"/>
    <property type="project" value="UniProtKB-SubCell"/>
</dbReference>
<dbReference type="InterPro" id="IPR001254">
    <property type="entry name" value="Trypsin_dom"/>
</dbReference>
<keyword evidence="5" id="KW-0720">Serine protease</keyword>
<evidence type="ECO:0000256" key="6">
    <source>
        <dbReference type="ARBA" id="ARBA00023157"/>
    </source>
</evidence>
<evidence type="ECO:0000313" key="10">
    <source>
        <dbReference type="Proteomes" id="UP001549921"/>
    </source>
</evidence>
<evidence type="ECO:0000256" key="7">
    <source>
        <dbReference type="SAM" id="SignalP"/>
    </source>
</evidence>
<dbReference type="PROSITE" id="PS50240">
    <property type="entry name" value="TRYPSIN_DOM"/>
    <property type="match status" value="1"/>
</dbReference>
<dbReference type="SMART" id="SM00020">
    <property type="entry name" value="Tryp_SPc"/>
    <property type="match status" value="1"/>
</dbReference>
<dbReference type="EMBL" id="JBEDNZ010000022">
    <property type="protein sequence ID" value="KAL0818335.1"/>
    <property type="molecule type" value="Genomic_DNA"/>
</dbReference>
<keyword evidence="6" id="KW-1015">Disulfide bond</keyword>
<feature type="chain" id="PRO_5044790131" description="Peptidase S1 domain-containing protein" evidence="7">
    <location>
        <begin position="21"/>
        <end position="270"/>
    </location>
</feature>
<evidence type="ECO:0000313" key="9">
    <source>
        <dbReference type="EMBL" id="KAL0818335.1"/>
    </source>
</evidence>
<dbReference type="Gene3D" id="2.40.10.10">
    <property type="entry name" value="Trypsin-like serine proteases"/>
    <property type="match status" value="1"/>
</dbReference>
<keyword evidence="7" id="KW-0732">Signal</keyword>
<dbReference type="Proteomes" id="UP001549921">
    <property type="component" value="Unassembled WGS sequence"/>
</dbReference>
<feature type="signal peptide" evidence="7">
    <location>
        <begin position="1"/>
        <end position="20"/>
    </location>
</feature>
<dbReference type="PANTHER" id="PTHR24276:SF91">
    <property type="entry name" value="AT26814P-RELATED"/>
    <property type="match status" value="1"/>
</dbReference>
<dbReference type="Pfam" id="PF00089">
    <property type="entry name" value="Trypsin"/>
    <property type="match status" value="1"/>
</dbReference>
<evidence type="ECO:0000256" key="3">
    <source>
        <dbReference type="ARBA" id="ARBA00022670"/>
    </source>
</evidence>
<keyword evidence="3" id="KW-0645">Protease</keyword>
<dbReference type="CDD" id="cd00190">
    <property type="entry name" value="Tryp_SPc"/>
    <property type="match status" value="1"/>
</dbReference>
<dbReference type="GO" id="GO:0006508">
    <property type="term" value="P:proteolysis"/>
    <property type="evidence" value="ECO:0007669"/>
    <property type="project" value="UniProtKB-KW"/>
</dbReference>
<gene>
    <name evidence="9" type="ORF">ABMA28_008814</name>
</gene>
<organism evidence="9 10">
    <name type="scientific">Loxostege sticticalis</name>
    <name type="common">Beet webworm moth</name>
    <dbReference type="NCBI Taxonomy" id="481309"/>
    <lineage>
        <taxon>Eukaryota</taxon>
        <taxon>Metazoa</taxon>
        <taxon>Ecdysozoa</taxon>
        <taxon>Arthropoda</taxon>
        <taxon>Hexapoda</taxon>
        <taxon>Insecta</taxon>
        <taxon>Pterygota</taxon>
        <taxon>Neoptera</taxon>
        <taxon>Endopterygota</taxon>
        <taxon>Lepidoptera</taxon>
        <taxon>Glossata</taxon>
        <taxon>Ditrysia</taxon>
        <taxon>Pyraloidea</taxon>
        <taxon>Crambidae</taxon>
        <taxon>Pyraustinae</taxon>
        <taxon>Loxostege</taxon>
    </lineage>
</organism>
<dbReference type="InterPro" id="IPR009003">
    <property type="entry name" value="Peptidase_S1_PA"/>
</dbReference>
<protein>
    <recommendedName>
        <fullName evidence="8">Peptidase S1 domain-containing protein</fullName>
    </recommendedName>
</protein>
<comment type="subcellular location">
    <subcellularLocation>
        <location evidence="1">Secreted</location>
        <location evidence="1">Extracellular space</location>
    </subcellularLocation>
</comment>
<dbReference type="PROSITE" id="PS00135">
    <property type="entry name" value="TRYPSIN_SER"/>
    <property type="match status" value="1"/>
</dbReference>
<feature type="domain" description="Peptidase S1" evidence="8">
    <location>
        <begin position="25"/>
        <end position="266"/>
    </location>
</feature>
<name>A0ABD0SEQ9_LOXSC</name>
<dbReference type="SUPFAM" id="SSF50494">
    <property type="entry name" value="Trypsin-like serine proteases"/>
    <property type="match status" value="1"/>
</dbReference>
<reference evidence="9 10" key="1">
    <citation type="submission" date="2024-06" db="EMBL/GenBank/DDBJ databases">
        <title>A chromosome-level genome assembly of beet webworm, Loxostege sticticalis.</title>
        <authorList>
            <person name="Zhang Y."/>
        </authorList>
    </citation>
    <scope>NUCLEOTIDE SEQUENCE [LARGE SCALE GENOMIC DNA]</scope>
    <source>
        <strain evidence="9">AQ028</strain>
        <tissue evidence="9">Male pupae</tissue>
    </source>
</reference>
<dbReference type="InterPro" id="IPR043504">
    <property type="entry name" value="Peptidase_S1_PA_chymotrypsin"/>
</dbReference>
<dbReference type="PANTHER" id="PTHR24276">
    <property type="entry name" value="POLYSERASE-RELATED"/>
    <property type="match status" value="1"/>
</dbReference>
<accession>A0ABD0SEQ9</accession>
<dbReference type="GO" id="GO:0008236">
    <property type="term" value="F:serine-type peptidase activity"/>
    <property type="evidence" value="ECO:0007669"/>
    <property type="project" value="UniProtKB-KW"/>
</dbReference>
<evidence type="ECO:0000259" key="8">
    <source>
        <dbReference type="PROSITE" id="PS50240"/>
    </source>
</evidence>
<dbReference type="PRINTS" id="PR00722">
    <property type="entry name" value="CHYMOTRYPSIN"/>
</dbReference>
<dbReference type="AlphaFoldDB" id="A0ABD0SEQ9"/>
<dbReference type="InterPro" id="IPR050430">
    <property type="entry name" value="Peptidase_S1"/>
</dbReference>
<dbReference type="InterPro" id="IPR033116">
    <property type="entry name" value="TRYPSIN_SER"/>
</dbReference>
<sequence>MNLGYILVVFGIAVLNGVDAQFYRVVGGIPTTIDKYPILAQLLLDVWGNQDYIQHCAGVILTARHVISTAHCFQYSPNTGLNYSQPKYWKIRVGSSYRTKGGSLYSLKKIIPHEAFDTSYYTNDIAVIVVSKKISFNMNVKQSTIIRPNVEVKPYSLSTLVGWGSEEIGGHQPDQLHHTAIMTIDQTVCRERYATINAIIADSMMCAGRLDVGGVDGCFGDSGGPLIYRGLVVGLVSFGYSCGDHYYPGVYTKVSKYTNWIVKTVSANKN</sequence>
<evidence type="ECO:0000256" key="4">
    <source>
        <dbReference type="ARBA" id="ARBA00022801"/>
    </source>
</evidence>